<name>A0ABN7SG28_OIKDI</name>
<feature type="domain" description="Homeobox" evidence="4">
    <location>
        <begin position="17"/>
        <end position="68"/>
    </location>
</feature>
<sequence>MNKTESNDHKIFTSGPFASKDKELLENAYSKNPSPSRDERVQLATMLNRKLDSISRWFSTRRRKEQAGRKPSLDEKTAAPKEEKTNATEISDDEDSDEYEYEYFKTEHKMEDQLFEGGPITSTKYESGEPRTYVVGYVQAEEARMLFSNEIENETD</sequence>
<keyword evidence="6" id="KW-1185">Reference proteome</keyword>
<keyword evidence="1 2" id="KW-0238">DNA-binding</keyword>
<protein>
    <submittedName>
        <fullName evidence="5">Oidioi.mRNA.OKI2018_I69.XSR.g15173.t1.cds</fullName>
    </submittedName>
</protein>
<keyword evidence="1 2" id="KW-0539">Nucleus</keyword>
<evidence type="ECO:0000259" key="4">
    <source>
        <dbReference type="PROSITE" id="PS50071"/>
    </source>
</evidence>
<feature type="DNA-binding region" description="Homeobox" evidence="1">
    <location>
        <begin position="19"/>
        <end position="69"/>
    </location>
</feature>
<dbReference type="EMBL" id="OU015569">
    <property type="protein sequence ID" value="CAG5097660.1"/>
    <property type="molecule type" value="Genomic_DNA"/>
</dbReference>
<dbReference type="PROSITE" id="PS50071">
    <property type="entry name" value="HOMEOBOX_2"/>
    <property type="match status" value="1"/>
</dbReference>
<comment type="subcellular location">
    <subcellularLocation>
        <location evidence="1 2">Nucleus</location>
    </subcellularLocation>
</comment>
<proteinExistence type="predicted"/>
<feature type="region of interest" description="Disordered" evidence="3">
    <location>
        <begin position="60"/>
        <end position="97"/>
    </location>
</feature>
<reference evidence="5 6" key="1">
    <citation type="submission" date="2021-04" db="EMBL/GenBank/DDBJ databases">
        <authorList>
            <person name="Bliznina A."/>
        </authorList>
    </citation>
    <scope>NUCLEOTIDE SEQUENCE [LARGE SCALE GENOMIC DNA]</scope>
</reference>
<dbReference type="InterPro" id="IPR001356">
    <property type="entry name" value="HD"/>
</dbReference>
<evidence type="ECO:0000256" key="1">
    <source>
        <dbReference type="PROSITE-ProRule" id="PRU00108"/>
    </source>
</evidence>
<keyword evidence="1 2" id="KW-0371">Homeobox</keyword>
<dbReference type="InterPro" id="IPR009057">
    <property type="entry name" value="Homeodomain-like_sf"/>
</dbReference>
<evidence type="ECO:0000313" key="5">
    <source>
        <dbReference type="EMBL" id="CAG5097660.1"/>
    </source>
</evidence>
<dbReference type="Gene3D" id="1.10.10.60">
    <property type="entry name" value="Homeodomain-like"/>
    <property type="match status" value="1"/>
</dbReference>
<dbReference type="SUPFAM" id="SSF46689">
    <property type="entry name" value="Homeodomain-like"/>
    <property type="match status" value="1"/>
</dbReference>
<dbReference type="SMART" id="SM00389">
    <property type="entry name" value="HOX"/>
    <property type="match status" value="1"/>
</dbReference>
<evidence type="ECO:0000256" key="2">
    <source>
        <dbReference type="RuleBase" id="RU000682"/>
    </source>
</evidence>
<accession>A0ABN7SG28</accession>
<feature type="compositionally biased region" description="Basic and acidic residues" evidence="3">
    <location>
        <begin position="65"/>
        <end position="86"/>
    </location>
</feature>
<dbReference type="CDD" id="cd00086">
    <property type="entry name" value="homeodomain"/>
    <property type="match status" value="1"/>
</dbReference>
<dbReference type="Pfam" id="PF00046">
    <property type="entry name" value="Homeodomain"/>
    <property type="match status" value="1"/>
</dbReference>
<evidence type="ECO:0000313" key="6">
    <source>
        <dbReference type="Proteomes" id="UP001158576"/>
    </source>
</evidence>
<dbReference type="Proteomes" id="UP001158576">
    <property type="component" value="Chromosome XSR"/>
</dbReference>
<organism evidence="5 6">
    <name type="scientific">Oikopleura dioica</name>
    <name type="common">Tunicate</name>
    <dbReference type="NCBI Taxonomy" id="34765"/>
    <lineage>
        <taxon>Eukaryota</taxon>
        <taxon>Metazoa</taxon>
        <taxon>Chordata</taxon>
        <taxon>Tunicata</taxon>
        <taxon>Appendicularia</taxon>
        <taxon>Copelata</taxon>
        <taxon>Oikopleuridae</taxon>
        <taxon>Oikopleura</taxon>
    </lineage>
</organism>
<gene>
    <name evidence="5" type="ORF">OKIOD_LOCUS6731</name>
</gene>
<evidence type="ECO:0000256" key="3">
    <source>
        <dbReference type="SAM" id="MobiDB-lite"/>
    </source>
</evidence>